<evidence type="ECO:0000313" key="5">
    <source>
        <dbReference type="Proteomes" id="UP000220922"/>
    </source>
</evidence>
<gene>
    <name evidence="4" type="ORF">A9Q02_15400</name>
</gene>
<dbReference type="PROSITE" id="PS51186">
    <property type="entry name" value="GNAT"/>
    <property type="match status" value="1"/>
</dbReference>
<dbReference type="SUPFAM" id="SSF55729">
    <property type="entry name" value="Acyl-CoA N-acyltransferases (Nat)"/>
    <property type="match status" value="1"/>
</dbReference>
<proteinExistence type="predicted"/>
<dbReference type="Pfam" id="PF00583">
    <property type="entry name" value="Acetyltransf_1"/>
    <property type="match status" value="1"/>
</dbReference>
<dbReference type="CDD" id="cd04301">
    <property type="entry name" value="NAT_SF"/>
    <property type="match status" value="1"/>
</dbReference>
<dbReference type="AlphaFoldDB" id="A0A2H3KKB0"/>
<dbReference type="RefSeq" id="WP_097653521.1">
    <property type="nucleotide sequence ID" value="NZ_LYXE01000101.1"/>
</dbReference>
<feature type="domain" description="N-acetyltransferase" evidence="3">
    <location>
        <begin position="5"/>
        <end position="171"/>
    </location>
</feature>
<evidence type="ECO:0000313" key="4">
    <source>
        <dbReference type="EMBL" id="PDV98414.1"/>
    </source>
</evidence>
<organism evidence="4 5">
    <name type="scientific">Candidatus Chloroploca asiatica</name>
    <dbReference type="NCBI Taxonomy" id="1506545"/>
    <lineage>
        <taxon>Bacteria</taxon>
        <taxon>Bacillati</taxon>
        <taxon>Chloroflexota</taxon>
        <taxon>Chloroflexia</taxon>
        <taxon>Chloroflexales</taxon>
        <taxon>Chloroflexineae</taxon>
        <taxon>Oscillochloridaceae</taxon>
        <taxon>Candidatus Chloroploca</taxon>
    </lineage>
</organism>
<dbReference type="GO" id="GO:0016747">
    <property type="term" value="F:acyltransferase activity, transferring groups other than amino-acyl groups"/>
    <property type="evidence" value="ECO:0007669"/>
    <property type="project" value="InterPro"/>
</dbReference>
<dbReference type="Gene3D" id="3.40.630.30">
    <property type="match status" value="1"/>
</dbReference>
<dbReference type="EMBL" id="LYXE01000101">
    <property type="protein sequence ID" value="PDV98414.1"/>
    <property type="molecule type" value="Genomic_DNA"/>
</dbReference>
<dbReference type="PANTHER" id="PTHR43420">
    <property type="entry name" value="ACETYLTRANSFERASE"/>
    <property type="match status" value="1"/>
</dbReference>
<dbReference type="InterPro" id="IPR016181">
    <property type="entry name" value="Acyl_CoA_acyltransferase"/>
</dbReference>
<protein>
    <recommendedName>
        <fullName evidence="3">N-acetyltransferase domain-containing protein</fullName>
    </recommendedName>
</protein>
<dbReference type="InterPro" id="IPR050680">
    <property type="entry name" value="YpeA/RimI_acetyltransf"/>
</dbReference>
<keyword evidence="1" id="KW-0808">Transferase</keyword>
<evidence type="ECO:0000256" key="2">
    <source>
        <dbReference type="ARBA" id="ARBA00023315"/>
    </source>
</evidence>
<keyword evidence="2" id="KW-0012">Acyltransferase</keyword>
<dbReference type="InterPro" id="IPR000182">
    <property type="entry name" value="GNAT_dom"/>
</dbReference>
<dbReference type="Proteomes" id="UP000220922">
    <property type="component" value="Unassembled WGS sequence"/>
</dbReference>
<evidence type="ECO:0000259" key="3">
    <source>
        <dbReference type="PROSITE" id="PS51186"/>
    </source>
</evidence>
<keyword evidence="5" id="KW-1185">Reference proteome</keyword>
<comment type="caution">
    <text evidence="4">The sequence shown here is derived from an EMBL/GenBank/DDBJ whole genome shotgun (WGS) entry which is preliminary data.</text>
</comment>
<accession>A0A2H3KKB0</accession>
<name>A0A2H3KKB0_9CHLR</name>
<dbReference type="OrthoDB" id="4228396at2"/>
<dbReference type="PANTHER" id="PTHR43420:SF3">
    <property type="entry name" value="N-ACETYLTRANSFERASE DOMAIN-CONTAINING PROTEIN"/>
    <property type="match status" value="1"/>
</dbReference>
<evidence type="ECO:0000256" key="1">
    <source>
        <dbReference type="ARBA" id="ARBA00022679"/>
    </source>
</evidence>
<reference evidence="4 5" key="1">
    <citation type="submission" date="2016-05" db="EMBL/GenBank/DDBJ databases">
        <authorList>
            <person name="Lavstsen T."/>
            <person name="Jespersen J.S."/>
        </authorList>
    </citation>
    <scope>NUCLEOTIDE SEQUENCE [LARGE SCALE GENOMIC DNA]</scope>
    <source>
        <strain evidence="4 5">B7-9</strain>
    </source>
</reference>
<sequence>MHASVNFASASALSMEALADLFTRSFEAYFYSGVTTPETLSRRIASENIDLFSSLILCIDGQPSGVALLARRGARAWCGGFGIVPEHRGNGYAKHLTAAMIEQAQKAGARQLTLEVLTRNIAALRTYEHAGMHVTRRLLIMAWHLGDDEFGRRPRVDELEAEPLVLDYFADLHPAHASWQREPATLLALPNLRGMVLREDGDVTAYALVTGDEISMRLFDLGACDEMAARELLHALQAHTASLTCINEPADSPLTGAFLRSGFVVPDEQYELTMVL</sequence>